<dbReference type="PANTHER" id="PTHR30055:SF160">
    <property type="entry name" value="TRANSCRIPTIONAL REGULATORY PROTEIN (PROBABLY ASNC-FAMILY)-RELATED"/>
    <property type="match status" value="1"/>
</dbReference>
<evidence type="ECO:0000256" key="1">
    <source>
        <dbReference type="ARBA" id="ARBA00023015"/>
    </source>
</evidence>
<dbReference type="GO" id="GO:0003700">
    <property type="term" value="F:DNA-binding transcription factor activity"/>
    <property type="evidence" value="ECO:0007669"/>
    <property type="project" value="TreeGrafter"/>
</dbReference>
<dbReference type="Gene3D" id="1.10.357.10">
    <property type="entry name" value="Tetracycline Repressor, domain 2"/>
    <property type="match status" value="1"/>
</dbReference>
<feature type="region of interest" description="Disordered" evidence="5">
    <location>
        <begin position="1"/>
        <end position="29"/>
    </location>
</feature>
<dbReference type="KEGG" id="nae:BHE16_00035"/>
<evidence type="ECO:0000259" key="6">
    <source>
        <dbReference type="PROSITE" id="PS50977"/>
    </source>
</evidence>
<dbReference type="PROSITE" id="PS50977">
    <property type="entry name" value="HTH_TETR_2"/>
    <property type="match status" value="1"/>
</dbReference>
<dbReference type="PROSITE" id="PS01081">
    <property type="entry name" value="HTH_TETR_1"/>
    <property type="match status" value="1"/>
</dbReference>
<sequence>MQVSSTDPQKGPLVSSDPSPTGRTVRMPRDERRRQLLSAAHKVFVDSGYHGASMDEIAELAQVSKPVLYQHFPGKRDLYLAILDSHVESLLSKLLDAVQSTDNNKARVRATIGAYFEFVASDSQAHRLLFESDVARDPDVAERLENFNQTFAEAVSRVVHDQTSLPESSSILLGHALIGMSQVAARAWLDQERSVDLETAIDLVSRLAWRGIGRVDQEAPAE</sequence>
<keyword evidence="8" id="KW-1185">Reference proteome</keyword>
<evidence type="ECO:0000256" key="5">
    <source>
        <dbReference type="SAM" id="MobiDB-lite"/>
    </source>
</evidence>
<dbReference type="PANTHER" id="PTHR30055">
    <property type="entry name" value="HTH-TYPE TRANSCRIPTIONAL REGULATOR RUTR"/>
    <property type="match status" value="1"/>
</dbReference>
<dbReference type="AlphaFoldDB" id="A0A1L2ZKD6"/>
<keyword evidence="3" id="KW-0804">Transcription</keyword>
<organism evidence="7 8">
    <name type="scientific">Neomicrococcus aestuarii</name>
    <dbReference type="NCBI Taxonomy" id="556325"/>
    <lineage>
        <taxon>Bacteria</taxon>
        <taxon>Bacillati</taxon>
        <taxon>Actinomycetota</taxon>
        <taxon>Actinomycetes</taxon>
        <taxon>Micrococcales</taxon>
        <taxon>Micrococcaceae</taxon>
        <taxon>Neomicrococcus</taxon>
    </lineage>
</organism>
<proteinExistence type="predicted"/>
<feature type="domain" description="HTH tetR-type" evidence="6">
    <location>
        <begin position="30"/>
        <end position="90"/>
    </location>
</feature>
<dbReference type="Pfam" id="PF00440">
    <property type="entry name" value="TetR_N"/>
    <property type="match status" value="1"/>
</dbReference>
<dbReference type="InterPro" id="IPR050109">
    <property type="entry name" value="HTH-type_TetR-like_transc_reg"/>
</dbReference>
<protein>
    <submittedName>
        <fullName evidence="7">TetR family transcriptional regulator</fullName>
    </submittedName>
</protein>
<gene>
    <name evidence="7" type="ORF">BHE16_00035</name>
</gene>
<evidence type="ECO:0000313" key="8">
    <source>
        <dbReference type="Proteomes" id="UP000183530"/>
    </source>
</evidence>
<dbReference type="InterPro" id="IPR023772">
    <property type="entry name" value="DNA-bd_HTH_TetR-type_CS"/>
</dbReference>
<dbReference type="Proteomes" id="UP000183530">
    <property type="component" value="Chromosome"/>
</dbReference>
<dbReference type="GO" id="GO:0045892">
    <property type="term" value="P:negative regulation of DNA-templated transcription"/>
    <property type="evidence" value="ECO:0007669"/>
    <property type="project" value="UniProtKB-ARBA"/>
</dbReference>
<accession>A0A1L2ZKD6</accession>
<reference evidence="7 8" key="1">
    <citation type="submission" date="2016-11" db="EMBL/GenBank/DDBJ databases">
        <title>Genome sequencing of Zhihengliuella aestuarii B18 antagonistic to Plasmodiophora brassicae.</title>
        <authorList>
            <person name="Luo Y."/>
        </authorList>
    </citation>
    <scope>NUCLEOTIDE SEQUENCE [LARGE SCALE GENOMIC DNA]</scope>
    <source>
        <strain evidence="7 8">B18</strain>
    </source>
</reference>
<dbReference type="EMBL" id="CP018135">
    <property type="protein sequence ID" value="APF39670.1"/>
    <property type="molecule type" value="Genomic_DNA"/>
</dbReference>
<feature type="DNA-binding region" description="H-T-H motif" evidence="4">
    <location>
        <begin position="53"/>
        <end position="72"/>
    </location>
</feature>
<dbReference type="SUPFAM" id="SSF46689">
    <property type="entry name" value="Homeodomain-like"/>
    <property type="match status" value="1"/>
</dbReference>
<evidence type="ECO:0000256" key="2">
    <source>
        <dbReference type="ARBA" id="ARBA00023125"/>
    </source>
</evidence>
<dbReference type="InterPro" id="IPR009057">
    <property type="entry name" value="Homeodomain-like_sf"/>
</dbReference>
<dbReference type="FunFam" id="1.10.10.60:FF:000141">
    <property type="entry name" value="TetR family transcriptional regulator"/>
    <property type="match status" value="1"/>
</dbReference>
<evidence type="ECO:0000256" key="4">
    <source>
        <dbReference type="PROSITE-ProRule" id="PRU00335"/>
    </source>
</evidence>
<dbReference type="GO" id="GO:0000976">
    <property type="term" value="F:transcription cis-regulatory region binding"/>
    <property type="evidence" value="ECO:0007669"/>
    <property type="project" value="TreeGrafter"/>
</dbReference>
<keyword evidence="2 4" id="KW-0238">DNA-binding</keyword>
<dbReference type="SUPFAM" id="SSF48498">
    <property type="entry name" value="Tetracyclin repressor-like, C-terminal domain"/>
    <property type="match status" value="1"/>
</dbReference>
<keyword evidence="1" id="KW-0805">Transcription regulation</keyword>
<evidence type="ECO:0000313" key="7">
    <source>
        <dbReference type="EMBL" id="APF39670.1"/>
    </source>
</evidence>
<dbReference type="STRING" id="556325.BHE16_00035"/>
<evidence type="ECO:0000256" key="3">
    <source>
        <dbReference type="ARBA" id="ARBA00023163"/>
    </source>
</evidence>
<name>A0A1L2ZKD6_9MICC</name>
<dbReference type="PRINTS" id="PR00455">
    <property type="entry name" value="HTHTETR"/>
</dbReference>
<dbReference type="InterPro" id="IPR001647">
    <property type="entry name" value="HTH_TetR"/>
</dbReference>
<dbReference type="InterPro" id="IPR036271">
    <property type="entry name" value="Tet_transcr_reg_TetR-rel_C_sf"/>
</dbReference>